<accession>A0ABU2JNT5</accession>
<dbReference type="PANTHER" id="PTHR30050:SF4">
    <property type="entry name" value="ATP-BINDING PROTEIN RV3427C IN INSERTION SEQUENCE-RELATED"/>
    <property type="match status" value="1"/>
</dbReference>
<dbReference type="EMBL" id="JAVREO010000005">
    <property type="protein sequence ID" value="MDT0266642.1"/>
    <property type="molecule type" value="Genomic_DNA"/>
</dbReference>
<keyword evidence="3" id="KW-1185">Reference proteome</keyword>
<dbReference type="Pfam" id="PF01695">
    <property type="entry name" value="IstB_IS21"/>
    <property type="match status" value="1"/>
</dbReference>
<dbReference type="PRINTS" id="PR00300">
    <property type="entry name" value="CLPPROTEASEA"/>
</dbReference>
<dbReference type="Proteomes" id="UP001183410">
    <property type="component" value="Unassembled WGS sequence"/>
</dbReference>
<dbReference type="InterPro" id="IPR002611">
    <property type="entry name" value="IstB_ATP-bd"/>
</dbReference>
<evidence type="ECO:0000259" key="1">
    <source>
        <dbReference type="Pfam" id="PF01695"/>
    </source>
</evidence>
<dbReference type="InterPro" id="IPR001270">
    <property type="entry name" value="ClpA/B"/>
</dbReference>
<feature type="domain" description="IstB-like ATP-binding" evidence="1">
    <location>
        <begin position="2"/>
        <end position="140"/>
    </location>
</feature>
<dbReference type="SUPFAM" id="SSF52540">
    <property type="entry name" value="P-loop containing nucleoside triphosphate hydrolases"/>
    <property type="match status" value="1"/>
</dbReference>
<evidence type="ECO:0000313" key="3">
    <source>
        <dbReference type="Proteomes" id="UP001183410"/>
    </source>
</evidence>
<sequence length="157" mass="17400">MIFLGPPGTGKTHLATGLAIRVCEAGHHVDFATVAQRVTRLAEAHEAGRLTDELTRQARIPLIVVDEVGYVPFGPEAVNPFFRFISGCYERALMIVTSNKPFARWGEVFRDDPVAAMSDRLVQHAEVISLKGDSYRMRDRGLRTGSSRHHRGMANIS</sequence>
<dbReference type="PANTHER" id="PTHR30050">
    <property type="entry name" value="CHROMOSOMAL REPLICATION INITIATOR PROTEIN DNAA"/>
    <property type="match status" value="1"/>
</dbReference>
<proteinExistence type="predicted"/>
<dbReference type="Gene3D" id="3.40.50.300">
    <property type="entry name" value="P-loop containing nucleotide triphosphate hydrolases"/>
    <property type="match status" value="1"/>
</dbReference>
<dbReference type="GO" id="GO:0005524">
    <property type="term" value="F:ATP binding"/>
    <property type="evidence" value="ECO:0007669"/>
    <property type="project" value="UniProtKB-KW"/>
</dbReference>
<gene>
    <name evidence="2" type="ORF">RM844_10085</name>
</gene>
<evidence type="ECO:0000313" key="2">
    <source>
        <dbReference type="EMBL" id="MDT0266642.1"/>
    </source>
</evidence>
<comment type="caution">
    <text evidence="2">The sequence shown here is derived from an EMBL/GenBank/DDBJ whole genome shotgun (WGS) entry which is preliminary data.</text>
</comment>
<keyword evidence="2" id="KW-0547">Nucleotide-binding</keyword>
<dbReference type="RefSeq" id="WP_311666679.1">
    <property type="nucleotide sequence ID" value="NZ_JAVREO010000005.1"/>
</dbReference>
<reference evidence="3" key="1">
    <citation type="submission" date="2023-07" db="EMBL/GenBank/DDBJ databases">
        <title>30 novel species of actinomycetes from the DSMZ collection.</title>
        <authorList>
            <person name="Nouioui I."/>
        </authorList>
    </citation>
    <scope>NUCLEOTIDE SEQUENCE [LARGE SCALE GENOMIC DNA]</scope>
    <source>
        <strain evidence="3">DSM 44915</strain>
    </source>
</reference>
<dbReference type="CDD" id="cd00009">
    <property type="entry name" value="AAA"/>
    <property type="match status" value="1"/>
</dbReference>
<keyword evidence="2" id="KW-0067">ATP-binding</keyword>
<organism evidence="2 3">
    <name type="scientific">Streptomyces chisholmiae</name>
    <dbReference type="NCBI Taxonomy" id="3075540"/>
    <lineage>
        <taxon>Bacteria</taxon>
        <taxon>Bacillati</taxon>
        <taxon>Actinomycetota</taxon>
        <taxon>Actinomycetes</taxon>
        <taxon>Kitasatosporales</taxon>
        <taxon>Streptomycetaceae</taxon>
        <taxon>Streptomyces</taxon>
    </lineage>
</organism>
<name>A0ABU2JNT5_9ACTN</name>
<protein>
    <submittedName>
        <fullName evidence="2">ATP-binding protein</fullName>
    </submittedName>
</protein>
<dbReference type="InterPro" id="IPR027417">
    <property type="entry name" value="P-loop_NTPase"/>
</dbReference>